<dbReference type="Pfam" id="PF00498">
    <property type="entry name" value="FHA"/>
    <property type="match status" value="1"/>
</dbReference>
<protein>
    <recommendedName>
        <fullName evidence="2">FHA domain-containing protein</fullName>
    </recommendedName>
</protein>
<dbReference type="CDD" id="cd00060">
    <property type="entry name" value="FHA"/>
    <property type="match status" value="1"/>
</dbReference>
<feature type="non-terminal residue" evidence="3">
    <location>
        <position position="224"/>
    </location>
</feature>
<sequence length="224" mass="23543">MSETDQLEIVMPDGQVRFYDLDPQRGVTNIGRHPENDVVVDSPSIAPFQAVLDHRQKPYHLVVLSEEGDVRVGDVRVPPNTPVPLKGWETLQLDGMSLVLVERDTSGVAGRPPRPAVTVAVVPEGSAARTSASVPVPRIAEVSTPTGAGSAPAPSPSAPTTGWGTTERAEKVNLGALPPDIPDDVILVQLAERAFTIDAGQSATWTLTLINGGPLVATMVVSVA</sequence>
<evidence type="ECO:0000259" key="2">
    <source>
        <dbReference type="Pfam" id="PF00498"/>
    </source>
</evidence>
<evidence type="ECO:0000313" key="4">
    <source>
        <dbReference type="Proteomes" id="UP000230790"/>
    </source>
</evidence>
<comment type="caution">
    <text evidence="3">The sequence shown here is derived from an EMBL/GenBank/DDBJ whole genome shotgun (WGS) entry which is preliminary data.</text>
</comment>
<feature type="region of interest" description="Disordered" evidence="1">
    <location>
        <begin position="142"/>
        <end position="164"/>
    </location>
</feature>
<accession>A0A2M8Q9Y8</accession>
<reference evidence="3 4" key="1">
    <citation type="submission" date="2017-11" db="EMBL/GenBank/DDBJ databases">
        <title>Evolution of Phototrophy in the Chloroflexi Phylum Driven by Horizontal Gene Transfer.</title>
        <authorList>
            <person name="Ward L.M."/>
            <person name="Hemp J."/>
            <person name="Shih P.M."/>
            <person name="Mcglynn S.E."/>
            <person name="Fischer W."/>
        </authorList>
    </citation>
    <scope>NUCLEOTIDE SEQUENCE [LARGE SCALE GENOMIC DNA]</scope>
    <source>
        <strain evidence="3">JP3_7</strain>
    </source>
</reference>
<evidence type="ECO:0000313" key="3">
    <source>
        <dbReference type="EMBL" id="PJF46616.1"/>
    </source>
</evidence>
<dbReference type="Gene3D" id="2.60.200.20">
    <property type="match status" value="1"/>
</dbReference>
<dbReference type="AlphaFoldDB" id="A0A2M8Q9Y8"/>
<feature type="domain" description="FHA" evidence="2">
    <location>
        <begin position="29"/>
        <end position="86"/>
    </location>
</feature>
<feature type="compositionally biased region" description="Low complexity" evidence="1">
    <location>
        <begin position="143"/>
        <end position="162"/>
    </location>
</feature>
<name>A0A2M8Q9Y8_9CHLR</name>
<dbReference type="InterPro" id="IPR000253">
    <property type="entry name" value="FHA_dom"/>
</dbReference>
<gene>
    <name evidence="3" type="ORF">CUN48_12915</name>
</gene>
<dbReference type="SUPFAM" id="SSF49879">
    <property type="entry name" value="SMAD/FHA domain"/>
    <property type="match status" value="1"/>
</dbReference>
<evidence type="ECO:0000256" key="1">
    <source>
        <dbReference type="SAM" id="MobiDB-lite"/>
    </source>
</evidence>
<organism evidence="3 4">
    <name type="scientific">Candidatus Thermofonsia Clade 3 bacterium</name>
    <dbReference type="NCBI Taxonomy" id="2364212"/>
    <lineage>
        <taxon>Bacteria</taxon>
        <taxon>Bacillati</taxon>
        <taxon>Chloroflexota</taxon>
        <taxon>Candidatus Thermofontia</taxon>
        <taxon>Candidatus Thermofonsia Clade 3</taxon>
    </lineage>
</organism>
<dbReference type="InterPro" id="IPR008984">
    <property type="entry name" value="SMAD_FHA_dom_sf"/>
</dbReference>
<proteinExistence type="predicted"/>
<dbReference type="EMBL" id="PGTN01000124">
    <property type="protein sequence ID" value="PJF46616.1"/>
    <property type="molecule type" value="Genomic_DNA"/>
</dbReference>
<dbReference type="Proteomes" id="UP000230790">
    <property type="component" value="Unassembled WGS sequence"/>
</dbReference>